<accession>A0A1Y5TY94</accession>
<reference evidence="2 3" key="1">
    <citation type="submission" date="2017-03" db="EMBL/GenBank/DDBJ databases">
        <authorList>
            <person name="Afonso C.L."/>
            <person name="Miller P.J."/>
            <person name="Scott M.A."/>
            <person name="Spackman E."/>
            <person name="Goraichik I."/>
            <person name="Dimitrov K.M."/>
            <person name="Suarez D.L."/>
            <person name="Swayne D.E."/>
        </authorList>
    </citation>
    <scope>NUCLEOTIDE SEQUENCE [LARGE SCALE GENOMIC DNA]</scope>
    <source>
        <strain evidence="2 3">CECT 7691</strain>
    </source>
</reference>
<keyword evidence="3" id="KW-1185">Reference proteome</keyword>
<evidence type="ECO:0008006" key="4">
    <source>
        <dbReference type="Google" id="ProtNLM"/>
    </source>
</evidence>
<gene>
    <name evidence="2" type="ORF">OCH7691_04102</name>
</gene>
<evidence type="ECO:0000313" key="2">
    <source>
        <dbReference type="EMBL" id="SLN76330.1"/>
    </source>
</evidence>
<proteinExistence type="predicted"/>
<organism evidence="2 3">
    <name type="scientific">Oceanibacterium hippocampi</name>
    <dbReference type="NCBI Taxonomy" id="745714"/>
    <lineage>
        <taxon>Bacteria</taxon>
        <taxon>Pseudomonadati</taxon>
        <taxon>Pseudomonadota</taxon>
        <taxon>Alphaproteobacteria</taxon>
        <taxon>Sneathiellales</taxon>
        <taxon>Sneathiellaceae</taxon>
        <taxon>Oceanibacterium</taxon>
    </lineage>
</organism>
<dbReference type="AlphaFoldDB" id="A0A1Y5TY94"/>
<dbReference type="Gene3D" id="1.25.40.10">
    <property type="entry name" value="Tetratricopeptide repeat domain"/>
    <property type="match status" value="1"/>
</dbReference>
<evidence type="ECO:0000256" key="1">
    <source>
        <dbReference type="SAM" id="MobiDB-lite"/>
    </source>
</evidence>
<dbReference type="EMBL" id="FWFR01000004">
    <property type="protein sequence ID" value="SLN76330.1"/>
    <property type="molecule type" value="Genomic_DNA"/>
</dbReference>
<feature type="region of interest" description="Disordered" evidence="1">
    <location>
        <begin position="1"/>
        <end position="22"/>
    </location>
</feature>
<protein>
    <recommendedName>
        <fullName evidence="4">Tetratricopeptide repeat protein</fullName>
    </recommendedName>
</protein>
<dbReference type="SUPFAM" id="SSF48452">
    <property type="entry name" value="TPR-like"/>
    <property type="match status" value="1"/>
</dbReference>
<dbReference type="InterPro" id="IPR011990">
    <property type="entry name" value="TPR-like_helical_dom_sf"/>
</dbReference>
<sequence>MALSGNLAYPATRTDQTDRDNVKPSQLTALAPLLVHLGRHARRAGQLEEALAAASAAVAAYRAIESRQPESTGAGLAEALLDAAEVNAQMHRFGKASAIAFEAVELYRTLATERDPIHLPDLAGALRRAASYATAANRLGTAHAACEEAVALLRDLAALDRRRHRHELTEALALLARLAADTGRRKEAAARFREGLDMLKALPNRTAGDRKSGLTLATLFRDQIELEALGDIAPLVEQAAARFQRAAPAPKSATVDPPQ</sequence>
<dbReference type="Proteomes" id="UP000193200">
    <property type="component" value="Unassembled WGS sequence"/>
</dbReference>
<name>A0A1Y5TY94_9PROT</name>
<evidence type="ECO:0000313" key="3">
    <source>
        <dbReference type="Proteomes" id="UP000193200"/>
    </source>
</evidence>
<dbReference type="InParanoid" id="A0A1Y5TY94"/>